<dbReference type="VEuPathDB" id="FungiDB:PPTG_00343"/>
<evidence type="ECO:0000256" key="1">
    <source>
        <dbReference type="ARBA" id="ARBA00023125"/>
    </source>
</evidence>
<dbReference type="Gene3D" id="1.10.150.130">
    <property type="match status" value="1"/>
</dbReference>
<gene>
    <name evidence="2" type="ORF">L915_01745</name>
</gene>
<evidence type="ECO:0008006" key="3">
    <source>
        <dbReference type="Google" id="ProtNLM"/>
    </source>
</evidence>
<accession>W2HJ72</accession>
<protein>
    <recommendedName>
        <fullName evidence="3">Core-binding (CB) domain-containing protein</fullName>
    </recommendedName>
</protein>
<reference evidence="2" key="1">
    <citation type="submission" date="2013-11" db="EMBL/GenBank/DDBJ databases">
        <title>The Genome Sequence of Phytophthora parasitica CJ02B3.</title>
        <authorList>
            <consortium name="The Broad Institute Genomics Platform"/>
            <person name="Russ C."/>
            <person name="Tyler B."/>
            <person name="Panabieres F."/>
            <person name="Shan W."/>
            <person name="Tripathy S."/>
            <person name="Grunwald N."/>
            <person name="Machado M."/>
            <person name="Johnson C.S."/>
            <person name="Arredondo F."/>
            <person name="Hong C."/>
            <person name="Coffey M."/>
            <person name="Young S.K."/>
            <person name="Zeng Q."/>
            <person name="Gargeya S."/>
            <person name="Fitzgerald M."/>
            <person name="Abouelleil A."/>
            <person name="Alvarado L."/>
            <person name="Chapman S.B."/>
            <person name="Gainer-Dewar J."/>
            <person name="Goldberg J."/>
            <person name="Griggs A."/>
            <person name="Gujja S."/>
            <person name="Hansen M."/>
            <person name="Howarth C."/>
            <person name="Imamovic A."/>
            <person name="Ireland A."/>
            <person name="Larimer J."/>
            <person name="McCowan C."/>
            <person name="Murphy C."/>
            <person name="Pearson M."/>
            <person name="Poon T.W."/>
            <person name="Priest M."/>
            <person name="Roberts A."/>
            <person name="Saif S."/>
            <person name="Shea T."/>
            <person name="Sykes S."/>
            <person name="Wortman J."/>
            <person name="Nusbaum C."/>
            <person name="Birren B."/>
        </authorList>
    </citation>
    <scope>NUCLEOTIDE SEQUENCE [LARGE SCALE GENOMIC DNA]</scope>
    <source>
        <strain evidence="2">CJ02B3</strain>
    </source>
</reference>
<dbReference type="EMBL" id="KI684356">
    <property type="protein sequence ID" value="ETK95313.1"/>
    <property type="molecule type" value="Genomic_DNA"/>
</dbReference>
<keyword evidence="1" id="KW-0238">DNA-binding</keyword>
<dbReference type="AlphaFoldDB" id="W2HJ72"/>
<dbReference type="Proteomes" id="UP000053236">
    <property type="component" value="Unassembled WGS sequence"/>
</dbReference>
<dbReference type="InterPro" id="IPR010998">
    <property type="entry name" value="Integrase_recombinase_N"/>
</dbReference>
<sequence length="247" mass="27896">MSDGSSQPTGGAASDVEAIHDAGVSKRTRVKYKSSLNGIKRWIVKELSKEDANTGRFFEEHDELRFLVYKRSSVKTATLSGYWSAIKNLHRVKRLASPTEYGDGMKQLFFRLKRIEADNDQISTPKSSGKRPLTYSRYSELCLETLKINDGGFSHLFLTSQWNMMCRSMSVQTLQTQHLLAKDDSVGVVLVKTKTNQEGSGPRDPRHLYANPLSPSSILRVIFGWNLEHIFQDPTRNYVFGKILTGC</sequence>
<dbReference type="GO" id="GO:0003677">
    <property type="term" value="F:DNA binding"/>
    <property type="evidence" value="ECO:0007669"/>
    <property type="project" value="UniProtKB-KW"/>
</dbReference>
<proteinExistence type="predicted"/>
<organism evidence="2">
    <name type="scientific">Phytophthora nicotianae</name>
    <name type="common">Potato buckeye rot agent</name>
    <name type="synonym">Phytophthora parasitica</name>
    <dbReference type="NCBI Taxonomy" id="4792"/>
    <lineage>
        <taxon>Eukaryota</taxon>
        <taxon>Sar</taxon>
        <taxon>Stramenopiles</taxon>
        <taxon>Oomycota</taxon>
        <taxon>Peronosporomycetes</taxon>
        <taxon>Peronosporales</taxon>
        <taxon>Peronosporaceae</taxon>
        <taxon>Phytophthora</taxon>
    </lineage>
</organism>
<evidence type="ECO:0000313" key="2">
    <source>
        <dbReference type="EMBL" id="ETK95313.1"/>
    </source>
</evidence>
<name>W2HJ72_PHYNI</name>